<dbReference type="Pfam" id="PF00753">
    <property type="entry name" value="Lactamase_B"/>
    <property type="match status" value="2"/>
</dbReference>
<name>A0A2S6MXI6_RHOGL</name>
<dbReference type="InterPro" id="IPR036873">
    <property type="entry name" value="Rhodanese-like_dom_sf"/>
</dbReference>
<dbReference type="SUPFAM" id="SSF56281">
    <property type="entry name" value="Metallo-hydrolase/oxidoreductase"/>
    <property type="match status" value="1"/>
</dbReference>
<dbReference type="GO" id="GO:0046872">
    <property type="term" value="F:metal ion binding"/>
    <property type="evidence" value="ECO:0007669"/>
    <property type="project" value="UniProtKB-KW"/>
</dbReference>
<dbReference type="GO" id="GO:0006749">
    <property type="term" value="P:glutathione metabolic process"/>
    <property type="evidence" value="ECO:0007669"/>
    <property type="project" value="InterPro"/>
</dbReference>
<dbReference type="Gene3D" id="3.40.250.10">
    <property type="entry name" value="Rhodanese-like domain"/>
    <property type="match status" value="1"/>
</dbReference>
<gene>
    <name evidence="3" type="ORF">CCS01_28485</name>
</gene>
<organism evidence="3 4">
    <name type="scientific">Rhodopila globiformis</name>
    <name type="common">Rhodopseudomonas globiformis</name>
    <dbReference type="NCBI Taxonomy" id="1071"/>
    <lineage>
        <taxon>Bacteria</taxon>
        <taxon>Pseudomonadati</taxon>
        <taxon>Pseudomonadota</taxon>
        <taxon>Alphaproteobacteria</taxon>
        <taxon>Acetobacterales</taxon>
        <taxon>Acetobacteraceae</taxon>
        <taxon>Rhodopila</taxon>
    </lineage>
</organism>
<feature type="domain" description="Rhodanese" evidence="2">
    <location>
        <begin position="248"/>
        <end position="345"/>
    </location>
</feature>
<protein>
    <submittedName>
        <fullName evidence="3">Hydrolase glyoxylase</fullName>
    </submittedName>
</protein>
<dbReference type="SUPFAM" id="SSF52821">
    <property type="entry name" value="Rhodanese/Cell cycle control phosphatase"/>
    <property type="match status" value="1"/>
</dbReference>
<proteinExistence type="predicted"/>
<dbReference type="GO" id="GO:0016787">
    <property type="term" value="F:hydrolase activity"/>
    <property type="evidence" value="ECO:0007669"/>
    <property type="project" value="UniProtKB-KW"/>
</dbReference>
<evidence type="ECO:0000313" key="4">
    <source>
        <dbReference type="Proteomes" id="UP000239724"/>
    </source>
</evidence>
<dbReference type="Pfam" id="PF00581">
    <property type="entry name" value="Rhodanese"/>
    <property type="match status" value="1"/>
</dbReference>
<keyword evidence="1" id="KW-0479">Metal-binding</keyword>
<comment type="caution">
    <text evidence="3">The sequence shown here is derived from an EMBL/GenBank/DDBJ whole genome shotgun (WGS) entry which is preliminary data.</text>
</comment>
<evidence type="ECO:0000313" key="3">
    <source>
        <dbReference type="EMBL" id="PPQ27075.1"/>
    </source>
</evidence>
<dbReference type="PANTHER" id="PTHR43084">
    <property type="entry name" value="PERSULFIDE DIOXYGENASE ETHE1"/>
    <property type="match status" value="1"/>
</dbReference>
<dbReference type="InterPro" id="IPR044528">
    <property type="entry name" value="POD-like_MBL-fold"/>
</dbReference>
<dbReference type="GO" id="GO:0050313">
    <property type="term" value="F:sulfur dioxygenase activity"/>
    <property type="evidence" value="ECO:0007669"/>
    <property type="project" value="InterPro"/>
</dbReference>
<dbReference type="CDD" id="cd07724">
    <property type="entry name" value="POD-like_MBL-fold"/>
    <property type="match status" value="1"/>
</dbReference>
<dbReference type="InterPro" id="IPR051682">
    <property type="entry name" value="Mito_Persulfide_Diox"/>
</dbReference>
<dbReference type="GO" id="GO:0070813">
    <property type="term" value="P:hydrogen sulfide metabolic process"/>
    <property type="evidence" value="ECO:0007669"/>
    <property type="project" value="TreeGrafter"/>
</dbReference>
<sequence>MIFRQLFDATSGTYTYLLASRRGGEALIIDPVLEKVDRYLSLIRDLELRLVKAIDTHLHADHITGLGALRDTTRCVTVMGEQSSVDVVAMRVADGDALRIEGLELEAIYTPGHTDDSYCFRMQDRVFTGDTLLIRGTGRTDFQNGCPRAQYESIFNRLLRLPDETMVFPAHDYKGDTVSTIGEEKRCNPRLQVSSVDEYVAIMNNLNLSNPKMMDVAVPANQRQGLAQDEIALLGWAMTADQAHTMIGSQDTILVDLRETAERQKHGSIPGALHVPYGDLDRTIQPGGTLLQLAATTGHRLLFYCAFGERSAMAVRAAHEAGLETACHIHGGLDAWKRAGGALTH</sequence>
<dbReference type="EMBL" id="NHRY01000263">
    <property type="protein sequence ID" value="PPQ27075.1"/>
    <property type="molecule type" value="Genomic_DNA"/>
</dbReference>
<dbReference type="SMART" id="SM00450">
    <property type="entry name" value="RHOD"/>
    <property type="match status" value="1"/>
</dbReference>
<dbReference type="SMART" id="SM00849">
    <property type="entry name" value="Lactamase_B"/>
    <property type="match status" value="1"/>
</dbReference>
<reference evidence="3 4" key="1">
    <citation type="journal article" date="2018" name="Arch. Microbiol.">
        <title>New insights into the metabolic potential of the phototrophic purple bacterium Rhodopila globiformis DSM 161(T) from its draft genome sequence and evidence for a vanadium-dependent nitrogenase.</title>
        <authorList>
            <person name="Imhoff J.F."/>
            <person name="Rahn T."/>
            <person name="Kunzel S."/>
            <person name="Neulinger S.C."/>
        </authorList>
    </citation>
    <scope>NUCLEOTIDE SEQUENCE [LARGE SCALE GENOMIC DNA]</scope>
    <source>
        <strain evidence="3 4">DSM 161</strain>
    </source>
</reference>
<dbReference type="RefSeq" id="WP_104522214.1">
    <property type="nucleotide sequence ID" value="NZ_NHRY01000263.1"/>
</dbReference>
<keyword evidence="4" id="KW-1185">Reference proteome</keyword>
<dbReference type="Proteomes" id="UP000239724">
    <property type="component" value="Unassembled WGS sequence"/>
</dbReference>
<dbReference type="PANTHER" id="PTHR43084:SF1">
    <property type="entry name" value="PERSULFIDE DIOXYGENASE ETHE1, MITOCHONDRIAL"/>
    <property type="match status" value="1"/>
</dbReference>
<dbReference type="InterPro" id="IPR001279">
    <property type="entry name" value="Metallo-B-lactamas"/>
</dbReference>
<dbReference type="InterPro" id="IPR001763">
    <property type="entry name" value="Rhodanese-like_dom"/>
</dbReference>
<accession>A0A2S6MXI6</accession>
<dbReference type="Gene3D" id="3.60.15.10">
    <property type="entry name" value="Ribonuclease Z/Hydroxyacylglutathione hydrolase-like"/>
    <property type="match status" value="1"/>
</dbReference>
<keyword evidence="3" id="KW-0378">Hydrolase</keyword>
<dbReference type="OrthoDB" id="9784009at2"/>
<evidence type="ECO:0000259" key="2">
    <source>
        <dbReference type="PROSITE" id="PS50206"/>
    </source>
</evidence>
<dbReference type="AlphaFoldDB" id="A0A2S6MXI6"/>
<dbReference type="PROSITE" id="PS50206">
    <property type="entry name" value="RHODANESE_3"/>
    <property type="match status" value="1"/>
</dbReference>
<dbReference type="FunFam" id="3.60.15.10:FF:000070">
    <property type="entry name" value="Glyoxylase, beta-lactamase superfamily II"/>
    <property type="match status" value="1"/>
</dbReference>
<evidence type="ECO:0000256" key="1">
    <source>
        <dbReference type="ARBA" id="ARBA00022723"/>
    </source>
</evidence>
<dbReference type="InterPro" id="IPR036866">
    <property type="entry name" value="RibonucZ/Hydroxyglut_hydro"/>
</dbReference>